<dbReference type="Pfam" id="PF13469">
    <property type="entry name" value="Sulfotransfer_3"/>
    <property type="match status" value="1"/>
</dbReference>
<dbReference type="SUPFAM" id="SSF52540">
    <property type="entry name" value="P-loop containing nucleoside triphosphate hydrolases"/>
    <property type="match status" value="1"/>
</dbReference>
<dbReference type="PANTHER" id="PTHR12788:SF10">
    <property type="entry name" value="PROTEIN-TYROSINE SULFOTRANSFERASE"/>
    <property type="match status" value="1"/>
</dbReference>
<evidence type="ECO:0000313" key="2">
    <source>
        <dbReference type="EMBL" id="RZO05560.1"/>
    </source>
</evidence>
<accession>A0A520LKQ9</accession>
<dbReference type="InterPro" id="IPR011990">
    <property type="entry name" value="TPR-like_helical_dom_sf"/>
</dbReference>
<dbReference type="SUPFAM" id="SSF48452">
    <property type="entry name" value="TPR-like"/>
    <property type="match status" value="1"/>
</dbReference>
<dbReference type="Gene3D" id="3.40.50.300">
    <property type="entry name" value="P-loop containing nucleotide triphosphate hydrolases"/>
    <property type="match status" value="1"/>
</dbReference>
<dbReference type="InterPro" id="IPR027417">
    <property type="entry name" value="P-loop_NTPase"/>
</dbReference>
<sequence length="512" mass="59139">MNELEKIEQALDHRDLQLAYDLCHSALKKSNNPPLLKLMSRVYAEAGETIAAGNALLKCINDFGFDPNIAIDCSALFQSSMTNQVTSIRLCKNCLNHISKISENNLNKLATLLIQHDLIKQALKALEFGSQNYAFNKESAFNLANCYKFTGDFKRCDQMLRAIIRKDREYYKAYSTMVSLPTNSFDNKDLHQVLESIENCSDYKHKQHLYYTLYLFHERKKDFSKAFHYLKAANEAEKSVIGNIKTDLDASYRNAIRLFQDMPIENSLRTNKTRAPIFVVGLPRTGTTLTARLLSAHPDVQDAGERPFLNICMSPMLNKSGKMSLTEQLVSSPLEEIVNSYLLHISEIIGSSTRFVDQKPTNYNLIGFICLLIPNAKIIEVIRNPMDTCFSNYRQFFNRSVAGLQYTCDFDEIIKHFSHYKELMDFWQQKFPNKIYRLSYESLVKDPLKETERLYQACDLEFKQEYIQIEKLTSAVSTASSTQLREPVHSKYIERWKNYSTYLNPYRAKLPN</sequence>
<organism evidence="2 3">
    <name type="scientific">SAR92 clade bacterium</name>
    <dbReference type="NCBI Taxonomy" id="2315479"/>
    <lineage>
        <taxon>Bacteria</taxon>
        <taxon>Pseudomonadati</taxon>
        <taxon>Pseudomonadota</taxon>
        <taxon>Gammaproteobacteria</taxon>
        <taxon>Cellvibrionales</taxon>
        <taxon>Porticoccaceae</taxon>
        <taxon>SAR92 clade</taxon>
    </lineage>
</organism>
<dbReference type="Proteomes" id="UP000318148">
    <property type="component" value="Unassembled WGS sequence"/>
</dbReference>
<dbReference type="GO" id="GO:0008476">
    <property type="term" value="F:protein-tyrosine sulfotransferase activity"/>
    <property type="evidence" value="ECO:0007669"/>
    <property type="project" value="InterPro"/>
</dbReference>
<dbReference type="AlphaFoldDB" id="A0A520LKQ9"/>
<keyword evidence="1 2" id="KW-0808">Transferase</keyword>
<evidence type="ECO:0000313" key="3">
    <source>
        <dbReference type="Proteomes" id="UP000318148"/>
    </source>
</evidence>
<dbReference type="Gene3D" id="1.25.40.10">
    <property type="entry name" value="Tetratricopeptide repeat domain"/>
    <property type="match status" value="1"/>
</dbReference>
<reference evidence="2 3" key="1">
    <citation type="submission" date="2019-02" db="EMBL/GenBank/DDBJ databases">
        <title>Prokaryotic population dynamics and viral predation in marine succession experiment using metagenomics: the confinement effect.</title>
        <authorList>
            <person name="Haro-Moreno J.M."/>
            <person name="Rodriguez-Valera F."/>
            <person name="Lopez-Perez M."/>
        </authorList>
    </citation>
    <scope>NUCLEOTIDE SEQUENCE [LARGE SCALE GENOMIC DNA]</scope>
    <source>
        <strain evidence="2">MED-G169</strain>
    </source>
</reference>
<name>A0A520LKQ9_9GAMM</name>
<gene>
    <name evidence="2" type="ORF">EVB02_03310</name>
</gene>
<evidence type="ECO:0000256" key="1">
    <source>
        <dbReference type="ARBA" id="ARBA00022679"/>
    </source>
</evidence>
<comment type="caution">
    <text evidence="2">The sequence shown here is derived from an EMBL/GenBank/DDBJ whole genome shotgun (WGS) entry which is preliminary data.</text>
</comment>
<dbReference type="EMBL" id="SHBO01000040">
    <property type="protein sequence ID" value="RZO05560.1"/>
    <property type="molecule type" value="Genomic_DNA"/>
</dbReference>
<proteinExistence type="predicted"/>
<dbReference type="InterPro" id="IPR026634">
    <property type="entry name" value="TPST-like"/>
</dbReference>
<dbReference type="PANTHER" id="PTHR12788">
    <property type="entry name" value="PROTEIN-TYROSINE SULFOTRANSFERASE 2"/>
    <property type="match status" value="1"/>
</dbReference>
<protein>
    <submittedName>
        <fullName evidence="2">Sulfotransferase</fullName>
    </submittedName>
</protein>